<dbReference type="InterPro" id="IPR009875">
    <property type="entry name" value="PilZ_domain"/>
</dbReference>
<dbReference type="Pfam" id="PF07238">
    <property type="entry name" value="PilZ"/>
    <property type="match status" value="1"/>
</dbReference>
<feature type="domain" description="PilZ" evidence="1">
    <location>
        <begin position="100"/>
        <end position="176"/>
    </location>
</feature>
<keyword evidence="3" id="KW-1185">Reference proteome</keyword>
<name>A0ABW9ZHN6_9HYPH</name>
<dbReference type="EMBL" id="JAABLP010000003">
    <property type="protein sequence ID" value="NBN64375.1"/>
    <property type="molecule type" value="Genomic_DNA"/>
</dbReference>
<comment type="caution">
    <text evidence="2">The sequence shown here is derived from an EMBL/GenBank/DDBJ whole genome shotgun (WGS) entry which is preliminary data.</text>
</comment>
<gene>
    <name evidence="2" type="ORF">GWI71_11840</name>
</gene>
<dbReference type="SUPFAM" id="SSF141371">
    <property type="entry name" value="PilZ domain-like"/>
    <property type="match status" value="1"/>
</dbReference>
<evidence type="ECO:0000313" key="2">
    <source>
        <dbReference type="EMBL" id="NBN64375.1"/>
    </source>
</evidence>
<evidence type="ECO:0000259" key="1">
    <source>
        <dbReference type="Pfam" id="PF07238"/>
    </source>
</evidence>
<dbReference type="Proteomes" id="UP000541347">
    <property type="component" value="Unassembled WGS sequence"/>
</dbReference>
<protein>
    <submittedName>
        <fullName evidence="2">PilZ domain-containing protein</fullName>
    </submittedName>
</protein>
<accession>A0ABW9ZHN6</accession>
<sequence length="196" mass="21053">MASSAFSVHRPHAAAEPQVQPEVERVLVFDVDRLTCIEAEMSNVSQWGCRLTSDDAGLLGKSIGIRVGDDPYLRAATVTSVTGTMAAVVFSAQSDAAASRRQEPRRPVSIPIVVTDREGSVRVSGRIVDASKSGCRISAPGLAKLPDEIVIRVLGMPRALVGQIMRREGDEAGVRLNWEAVRELASKTQKLARPPV</sequence>
<dbReference type="Gene3D" id="2.40.10.220">
    <property type="entry name" value="predicted glycosyltransferase like domains"/>
    <property type="match status" value="1"/>
</dbReference>
<organism evidence="2 3">
    <name type="scientific">Pannonibacter tanglangensis</name>
    <dbReference type="NCBI Taxonomy" id="2750084"/>
    <lineage>
        <taxon>Bacteria</taxon>
        <taxon>Pseudomonadati</taxon>
        <taxon>Pseudomonadota</taxon>
        <taxon>Alphaproteobacteria</taxon>
        <taxon>Hyphomicrobiales</taxon>
        <taxon>Stappiaceae</taxon>
        <taxon>Pannonibacter</taxon>
    </lineage>
</organism>
<dbReference type="RefSeq" id="WP_161676367.1">
    <property type="nucleotide sequence ID" value="NZ_JAABLP010000003.1"/>
</dbReference>
<evidence type="ECO:0000313" key="3">
    <source>
        <dbReference type="Proteomes" id="UP000541347"/>
    </source>
</evidence>
<reference evidence="2 3" key="1">
    <citation type="submission" date="2020-01" db="EMBL/GenBank/DDBJ databases">
        <authorList>
            <person name="Peng S.Y."/>
            <person name="Li J."/>
            <person name="Wang M."/>
            <person name="Wang L."/>
            <person name="Wang C.Q."/>
            <person name="Wang J.R."/>
        </authorList>
    </citation>
    <scope>NUCLEOTIDE SEQUENCE [LARGE SCALE GENOMIC DNA]</scope>
    <source>
        <strain evidence="2 3">XCT-34</strain>
    </source>
</reference>
<proteinExistence type="predicted"/>